<evidence type="ECO:0000256" key="4">
    <source>
        <dbReference type="ARBA" id="ARBA00022490"/>
    </source>
</evidence>
<evidence type="ECO:0000256" key="5">
    <source>
        <dbReference type="ARBA" id="ARBA00022723"/>
    </source>
</evidence>
<feature type="domain" description="Fe2OG dioxygenase" evidence="10">
    <location>
        <begin position="207"/>
        <end position="307"/>
    </location>
</feature>
<accession>A0AAV1D335</accession>
<comment type="similarity">
    <text evidence="3 9">Belongs to the iron/ascorbate-dependent oxidoreductase family.</text>
</comment>
<proteinExistence type="inferred from homology"/>
<sequence>MEQKTQNNPTITTSTFTGVMELSKMGAASVPSSYILPPAYRPNLGTINDPEPHLAPIDMSLFQQPHRRPQILEEIRLACKELGFFQVINHGIPPSVMSGALDAATEFFDLPQEEKLTFASGDVNEPVRYGTSLNQLKDKIHFWRDFIKHYSHPISKWIDAWPSNPQNYKKQMGDYTQAVYMLHKQLVEIVFESLGLGPKYIDEDIEKGSQAMAVNCYPRCPQPDLVLGIPPHSDYGYLTIILQSQQGLEIMDCDNRWCRIPIQKGALVIQIGDQLEIMSNGQYRSPIHRATVNTESNRISIASLHSLALDRRVAPALELVNEQNPPLYRQGSFTEFLDFLSKNDVMERRYLDTLKINL</sequence>
<dbReference type="Proteomes" id="UP001161247">
    <property type="component" value="Chromosome 4"/>
</dbReference>
<organism evidence="11 12">
    <name type="scientific">Oldenlandia corymbosa var. corymbosa</name>
    <dbReference type="NCBI Taxonomy" id="529605"/>
    <lineage>
        <taxon>Eukaryota</taxon>
        <taxon>Viridiplantae</taxon>
        <taxon>Streptophyta</taxon>
        <taxon>Embryophyta</taxon>
        <taxon>Tracheophyta</taxon>
        <taxon>Spermatophyta</taxon>
        <taxon>Magnoliopsida</taxon>
        <taxon>eudicotyledons</taxon>
        <taxon>Gunneridae</taxon>
        <taxon>Pentapetalae</taxon>
        <taxon>asterids</taxon>
        <taxon>lamiids</taxon>
        <taxon>Gentianales</taxon>
        <taxon>Rubiaceae</taxon>
        <taxon>Rubioideae</taxon>
        <taxon>Spermacoceae</taxon>
        <taxon>Hedyotis-Oldenlandia complex</taxon>
        <taxon>Oldenlandia</taxon>
    </lineage>
</organism>
<dbReference type="GO" id="GO:0016706">
    <property type="term" value="F:2-oxoglutarate-dependent dioxygenase activity"/>
    <property type="evidence" value="ECO:0007669"/>
    <property type="project" value="UniProtKB-ARBA"/>
</dbReference>
<evidence type="ECO:0000259" key="10">
    <source>
        <dbReference type="PROSITE" id="PS51471"/>
    </source>
</evidence>
<keyword evidence="12" id="KW-1185">Reference proteome</keyword>
<evidence type="ECO:0000313" key="11">
    <source>
        <dbReference type="EMBL" id="CAI9101233.1"/>
    </source>
</evidence>
<evidence type="ECO:0000256" key="3">
    <source>
        <dbReference type="ARBA" id="ARBA00008056"/>
    </source>
</evidence>
<protein>
    <submittedName>
        <fullName evidence="11">OLC1v1038507C1</fullName>
    </submittedName>
</protein>
<keyword evidence="4" id="KW-0963">Cytoplasm</keyword>
<keyword evidence="5 9" id="KW-0479">Metal-binding</keyword>
<dbReference type="GO" id="GO:0002238">
    <property type="term" value="P:response to molecule of fungal origin"/>
    <property type="evidence" value="ECO:0007669"/>
    <property type="project" value="UniProtKB-ARBA"/>
</dbReference>
<dbReference type="PANTHER" id="PTHR47991">
    <property type="entry name" value="OXOGLUTARATE/IRON-DEPENDENT DIOXYGENASE"/>
    <property type="match status" value="1"/>
</dbReference>
<dbReference type="AlphaFoldDB" id="A0AAV1D335"/>
<dbReference type="GO" id="GO:0005737">
    <property type="term" value="C:cytoplasm"/>
    <property type="evidence" value="ECO:0007669"/>
    <property type="project" value="UniProtKB-SubCell"/>
</dbReference>
<evidence type="ECO:0000256" key="8">
    <source>
        <dbReference type="ARBA" id="ARBA00059922"/>
    </source>
</evidence>
<dbReference type="InterPro" id="IPR026992">
    <property type="entry name" value="DIOX_N"/>
</dbReference>
<evidence type="ECO:0000313" key="12">
    <source>
        <dbReference type="Proteomes" id="UP001161247"/>
    </source>
</evidence>
<evidence type="ECO:0000256" key="2">
    <source>
        <dbReference type="ARBA" id="ARBA00004496"/>
    </source>
</evidence>
<comment type="subcellular location">
    <subcellularLocation>
        <location evidence="2">Cytoplasm</location>
    </subcellularLocation>
    <subcellularLocation>
        <location evidence="1">Nucleus</location>
    </subcellularLocation>
</comment>
<keyword evidence="9" id="KW-0560">Oxidoreductase</keyword>
<dbReference type="SUPFAM" id="SSF51197">
    <property type="entry name" value="Clavaminate synthase-like"/>
    <property type="match status" value="1"/>
</dbReference>
<dbReference type="GO" id="GO:0046872">
    <property type="term" value="F:metal ion binding"/>
    <property type="evidence" value="ECO:0007669"/>
    <property type="project" value="UniProtKB-KW"/>
</dbReference>
<evidence type="ECO:0000256" key="7">
    <source>
        <dbReference type="ARBA" id="ARBA00023242"/>
    </source>
</evidence>
<name>A0AAV1D335_OLDCO</name>
<dbReference type="FunFam" id="2.60.120.330:FF:000015">
    <property type="entry name" value="Protein DMR6-LIKE OXYGENASE 1"/>
    <property type="match status" value="1"/>
</dbReference>
<dbReference type="Gene3D" id="2.60.120.330">
    <property type="entry name" value="B-lactam Antibiotic, Isopenicillin N Synthase, Chain"/>
    <property type="match status" value="1"/>
</dbReference>
<evidence type="ECO:0000256" key="1">
    <source>
        <dbReference type="ARBA" id="ARBA00004123"/>
    </source>
</evidence>
<dbReference type="InterPro" id="IPR005123">
    <property type="entry name" value="Oxoglu/Fe-dep_dioxygenase_dom"/>
</dbReference>
<dbReference type="GO" id="GO:0009805">
    <property type="term" value="P:coumarin biosynthetic process"/>
    <property type="evidence" value="ECO:0007669"/>
    <property type="project" value="UniProtKB-ARBA"/>
</dbReference>
<dbReference type="GO" id="GO:0005634">
    <property type="term" value="C:nucleus"/>
    <property type="evidence" value="ECO:0007669"/>
    <property type="project" value="UniProtKB-SubCell"/>
</dbReference>
<keyword evidence="7" id="KW-0539">Nucleus</keyword>
<evidence type="ECO:0000256" key="6">
    <source>
        <dbReference type="ARBA" id="ARBA00023004"/>
    </source>
</evidence>
<gene>
    <name evidence="11" type="ORF">OLC1_LOCUS10871</name>
</gene>
<dbReference type="InterPro" id="IPR027443">
    <property type="entry name" value="IPNS-like_sf"/>
</dbReference>
<keyword evidence="6 9" id="KW-0408">Iron</keyword>
<dbReference type="Pfam" id="PF14226">
    <property type="entry name" value="DIOX_N"/>
    <property type="match status" value="1"/>
</dbReference>
<dbReference type="InterPro" id="IPR050295">
    <property type="entry name" value="Plant_2OG-oxidoreductases"/>
</dbReference>
<comment type="function">
    <text evidence="8">Involved in the regulation of shoot development and salicylic acid (SA) homeostasis.</text>
</comment>
<reference evidence="11" key="1">
    <citation type="submission" date="2023-03" db="EMBL/GenBank/DDBJ databases">
        <authorList>
            <person name="Julca I."/>
        </authorList>
    </citation>
    <scope>NUCLEOTIDE SEQUENCE</scope>
</reference>
<dbReference type="EMBL" id="OX459121">
    <property type="protein sequence ID" value="CAI9101233.1"/>
    <property type="molecule type" value="Genomic_DNA"/>
</dbReference>
<dbReference type="InterPro" id="IPR044861">
    <property type="entry name" value="IPNS-like_FE2OG_OXY"/>
</dbReference>
<dbReference type="PROSITE" id="PS51471">
    <property type="entry name" value="FE2OG_OXY"/>
    <property type="match status" value="1"/>
</dbReference>
<evidence type="ECO:0000256" key="9">
    <source>
        <dbReference type="RuleBase" id="RU003682"/>
    </source>
</evidence>
<dbReference type="Pfam" id="PF03171">
    <property type="entry name" value="2OG-FeII_Oxy"/>
    <property type="match status" value="1"/>
</dbReference>